<dbReference type="InParanoid" id="A0A1S3HMJ9"/>
<evidence type="ECO:0000256" key="2">
    <source>
        <dbReference type="PROSITE-ProRule" id="PRU00192"/>
    </source>
</evidence>
<feature type="region of interest" description="Disordered" evidence="3">
    <location>
        <begin position="527"/>
        <end position="715"/>
    </location>
</feature>
<dbReference type="STRING" id="7574.A0A1S3HMJ9"/>
<evidence type="ECO:0000313" key="6">
    <source>
        <dbReference type="RefSeq" id="XP_013387298.1"/>
    </source>
</evidence>
<feature type="compositionally biased region" description="Pro residues" evidence="3">
    <location>
        <begin position="430"/>
        <end position="447"/>
    </location>
</feature>
<keyword evidence="5" id="KW-1185">Reference proteome</keyword>
<keyword evidence="1 2" id="KW-0728">SH3 domain</keyword>
<dbReference type="InterPro" id="IPR036028">
    <property type="entry name" value="SH3-like_dom_sf"/>
</dbReference>
<dbReference type="CDD" id="cd00174">
    <property type="entry name" value="SH3"/>
    <property type="match status" value="3"/>
</dbReference>
<name>A0A1S3HMJ9_LINAN</name>
<dbReference type="SMART" id="SM00326">
    <property type="entry name" value="SH3"/>
    <property type="match status" value="5"/>
</dbReference>
<feature type="compositionally biased region" description="Pro residues" evidence="3">
    <location>
        <begin position="305"/>
        <end position="314"/>
    </location>
</feature>
<accession>A0A1S3HMJ9</accession>
<dbReference type="Pfam" id="PF00018">
    <property type="entry name" value="SH3_1"/>
    <property type="match status" value="4"/>
</dbReference>
<dbReference type="PRINTS" id="PR00452">
    <property type="entry name" value="SH3DOMAIN"/>
</dbReference>
<evidence type="ECO:0000256" key="1">
    <source>
        <dbReference type="ARBA" id="ARBA00022443"/>
    </source>
</evidence>
<dbReference type="Gene3D" id="2.30.30.40">
    <property type="entry name" value="SH3 Domains"/>
    <property type="match status" value="5"/>
</dbReference>
<feature type="region of interest" description="Disordered" evidence="3">
    <location>
        <begin position="1"/>
        <end position="512"/>
    </location>
</feature>
<feature type="compositionally biased region" description="Pro residues" evidence="3">
    <location>
        <begin position="37"/>
        <end position="51"/>
    </location>
</feature>
<dbReference type="PRINTS" id="PR00499">
    <property type="entry name" value="P67PHOX"/>
</dbReference>
<feature type="compositionally biased region" description="Pro residues" evidence="3">
    <location>
        <begin position="703"/>
        <end position="714"/>
    </location>
</feature>
<dbReference type="RefSeq" id="XP_013387298.1">
    <property type="nucleotide sequence ID" value="XM_013531844.1"/>
</dbReference>
<evidence type="ECO:0000259" key="4">
    <source>
        <dbReference type="PROSITE" id="PS50002"/>
    </source>
</evidence>
<feature type="compositionally biased region" description="Basic and acidic residues" evidence="3">
    <location>
        <begin position="287"/>
        <end position="304"/>
    </location>
</feature>
<organism evidence="5 6">
    <name type="scientific">Lingula anatina</name>
    <name type="common">Brachiopod</name>
    <name type="synonym">Lingula unguis</name>
    <dbReference type="NCBI Taxonomy" id="7574"/>
    <lineage>
        <taxon>Eukaryota</taxon>
        <taxon>Metazoa</taxon>
        <taxon>Spiralia</taxon>
        <taxon>Lophotrochozoa</taxon>
        <taxon>Brachiopoda</taxon>
        <taxon>Linguliformea</taxon>
        <taxon>Lingulata</taxon>
        <taxon>Lingulida</taxon>
        <taxon>Linguloidea</taxon>
        <taxon>Lingulidae</taxon>
        <taxon>Lingula</taxon>
    </lineage>
</organism>
<feature type="domain" description="SH3" evidence="4">
    <location>
        <begin position="1026"/>
        <end position="1085"/>
    </location>
</feature>
<feature type="region of interest" description="Disordered" evidence="3">
    <location>
        <begin position="937"/>
        <end position="958"/>
    </location>
</feature>
<dbReference type="KEGG" id="lak:106156549"/>
<dbReference type="AlphaFoldDB" id="A0A1S3HMJ9"/>
<dbReference type="OrthoDB" id="27823at2759"/>
<dbReference type="GeneID" id="106156549"/>
<evidence type="ECO:0000313" key="5">
    <source>
        <dbReference type="Proteomes" id="UP000085678"/>
    </source>
</evidence>
<evidence type="ECO:0000256" key="3">
    <source>
        <dbReference type="SAM" id="MobiDB-lite"/>
    </source>
</evidence>
<feature type="compositionally biased region" description="Polar residues" evidence="3">
    <location>
        <begin position="277"/>
        <end position="286"/>
    </location>
</feature>
<feature type="compositionally biased region" description="Basic and acidic residues" evidence="3">
    <location>
        <begin position="601"/>
        <end position="612"/>
    </location>
</feature>
<dbReference type="InterPro" id="IPR050384">
    <property type="entry name" value="Endophilin_SH3RF"/>
</dbReference>
<feature type="domain" description="SH3" evidence="4">
    <location>
        <begin position="956"/>
        <end position="1015"/>
    </location>
</feature>
<gene>
    <name evidence="6" type="primary">LOC106156549</name>
</gene>
<protein>
    <submittedName>
        <fullName evidence="6">SH3 domain-containing protein 19</fullName>
    </submittedName>
</protein>
<dbReference type="Proteomes" id="UP000085678">
    <property type="component" value="Unplaced"/>
</dbReference>
<dbReference type="OMA" id="GFRESEN"/>
<dbReference type="InterPro" id="IPR001452">
    <property type="entry name" value="SH3_domain"/>
</dbReference>
<dbReference type="PROSITE" id="PS50002">
    <property type="entry name" value="SH3"/>
    <property type="match status" value="5"/>
</dbReference>
<feature type="compositionally biased region" description="Pro residues" evidence="3">
    <location>
        <begin position="123"/>
        <end position="136"/>
    </location>
</feature>
<proteinExistence type="predicted"/>
<feature type="compositionally biased region" description="Pro residues" evidence="3">
    <location>
        <begin position="58"/>
        <end position="82"/>
    </location>
</feature>
<feature type="compositionally biased region" description="Pro residues" evidence="3">
    <location>
        <begin position="656"/>
        <end position="675"/>
    </location>
</feature>
<reference evidence="6" key="1">
    <citation type="submission" date="2025-08" db="UniProtKB">
        <authorList>
            <consortium name="RefSeq"/>
        </authorList>
    </citation>
    <scope>IDENTIFICATION</scope>
    <source>
        <tissue evidence="6">Gonads</tissue>
    </source>
</reference>
<dbReference type="PANTHER" id="PTHR14167:SF116">
    <property type="entry name" value="CAP, ISOFORM AC"/>
    <property type="match status" value="1"/>
</dbReference>
<dbReference type="SUPFAM" id="SSF50044">
    <property type="entry name" value="SH3-domain"/>
    <property type="match status" value="5"/>
</dbReference>
<feature type="compositionally biased region" description="Basic and acidic residues" evidence="3">
    <location>
        <begin position="532"/>
        <end position="550"/>
    </location>
</feature>
<feature type="domain" description="SH3" evidence="4">
    <location>
        <begin position="798"/>
        <end position="857"/>
    </location>
</feature>
<feature type="compositionally biased region" description="Pro residues" evidence="3">
    <location>
        <begin position="90"/>
        <end position="99"/>
    </location>
</feature>
<sequence length="1087" mass="115248">MAEEGGSVNSAPLPPKRPTIIRYGNTEGLENGTAVAPPIPARAAPPPPVPRPSKDSGVPPPLPPSPKPLIGDGPPPLPPGPRPVTDAGGGPPPLPPGPKPITDAGGPPPLQPGTRPVSEMVGPPRPIPPKPGPPQRPVGTPQVPTKPSPPSVAPKNAGVSSSSSFSKPPPAVPVKSSKHGGSVKKRPEITIVAARPMSEVGFRESENVTPEVPSSISLKPASPTPPFNNRSSEEGEPPPPNNDVQRSNPAISGKPARPTPVSRPKSCHPGLEGHAGSSASQISTKSFWKDPAEGDCGFPKREPPSKPSKPPPRPVSLQGGAPLEGRGPPPPIPASRTKNMTTPQAEEEPAPPPPKRSTSLKKQSNDMQQGEPVEELISFEETLSTEEQPPPKLPGRPTIISRPKVKKEVATEAVVSDLGGSERGDSGTRKPPPSVLPPKPKPKPQPKPIKTETSTQNKFEEPENMGNIVDKNLTELGAHSAKPSVAKRPTVIRSLPKSSMDNGAKQEDSLASPLKLTDFDPLATKAYSNVSKLKEDIKTTEPAKPVEIKPPKPSFRPTIIPKSNSGLFKGSKENISNNSDNLPKQQAVETNQTSGVDLLTDDIHLTEGEVAGKNKKISPSRPSAPPAAMPSVQSNTAVRNLMDADITVDEKKSSPPGRPKSMPPPRPSANPPPRPAVAAPSKHSPPKSTKLTGAKPKTAGTSEPPPLPTRPGPGHPLFHYVVEGPHGIAAYDYDSSQPDELSFKSGDVIVLLRRVDADWLFGRNGVKEGMFPQGFVDIVEPLQEELWEEEAPEKPDLLTGPRCRARFDFDGEGEDDLNFEDGDVIGLLERVGDEWLRGCLNGKVGVFPLSFVEIIEDLPLSPPETGIAGREGDTGSVAVTAHAMYDFDGQDGELSFKAGDQIKVLSQVNTDWLYGELNGHSGSFPAGFVDHVPPGLPPFQEAKQSTNNKENVPTQKGPSSCVALHSFTAEAAGELTIMEGDKIIITEHVGDGWLKGKLGGKEGIFPEAFVKISNDEQGTKPSSSSEYAPKARALHDFEGQGDNELSFKSGDVIYLLEKINEDWYSGELGNKVGQFPVNFVDILVALP</sequence>
<dbReference type="Pfam" id="PF14604">
    <property type="entry name" value="SH3_9"/>
    <property type="match status" value="1"/>
</dbReference>
<feature type="domain" description="SH3" evidence="4">
    <location>
        <begin position="722"/>
        <end position="781"/>
    </location>
</feature>
<feature type="domain" description="SH3" evidence="4">
    <location>
        <begin position="876"/>
        <end position="934"/>
    </location>
</feature>
<dbReference type="PANTHER" id="PTHR14167">
    <property type="entry name" value="SH3 DOMAIN-CONTAINING"/>
    <property type="match status" value="1"/>
</dbReference>
<feature type="compositionally biased region" description="Polar residues" evidence="3">
    <location>
        <begin position="573"/>
        <end position="595"/>
    </location>
</feature>
<feature type="compositionally biased region" description="Polar residues" evidence="3">
    <location>
        <begin position="942"/>
        <end position="958"/>
    </location>
</feature>
<feature type="compositionally biased region" description="Polar residues" evidence="3">
    <location>
        <begin position="356"/>
        <end position="368"/>
    </location>
</feature>